<comment type="caution">
    <text evidence="8">The sequence shown here is derived from an EMBL/GenBank/DDBJ whole genome shotgun (WGS) entry which is preliminary data.</text>
</comment>
<evidence type="ECO:0000256" key="1">
    <source>
        <dbReference type="ARBA" id="ARBA00004477"/>
    </source>
</evidence>
<evidence type="ECO:0000256" key="5">
    <source>
        <dbReference type="ARBA" id="ARBA00023136"/>
    </source>
</evidence>
<dbReference type="InterPro" id="IPR003388">
    <property type="entry name" value="Reticulon"/>
</dbReference>
<comment type="subcellular location">
    <subcellularLocation>
        <location evidence="1 6">Endoplasmic reticulum membrane</location>
        <topology evidence="1 6">Multi-pass membrane protein</topology>
    </subcellularLocation>
</comment>
<evidence type="ECO:0000313" key="9">
    <source>
        <dbReference type="Proteomes" id="UP001188597"/>
    </source>
</evidence>
<dbReference type="PANTHER" id="PTHR10994:SF157">
    <property type="entry name" value="RETICULON-LIKE PROTEIN B14"/>
    <property type="match status" value="1"/>
</dbReference>
<dbReference type="EMBL" id="JAVXUP010000300">
    <property type="protein sequence ID" value="KAK3031578.1"/>
    <property type="molecule type" value="Genomic_DNA"/>
</dbReference>
<protein>
    <recommendedName>
        <fullName evidence="6">Reticulon-like protein</fullName>
    </recommendedName>
</protein>
<evidence type="ECO:0000256" key="2">
    <source>
        <dbReference type="ARBA" id="ARBA00022692"/>
    </source>
</evidence>
<dbReference type="InterPro" id="IPR045064">
    <property type="entry name" value="Reticulon-like"/>
</dbReference>
<accession>A0AA88WPV7</accession>
<proteinExistence type="predicted"/>
<keyword evidence="2 6" id="KW-0812">Transmembrane</keyword>
<keyword evidence="3 6" id="KW-0256">Endoplasmic reticulum</keyword>
<organism evidence="8 9">
    <name type="scientific">Escallonia herrerae</name>
    <dbReference type="NCBI Taxonomy" id="1293975"/>
    <lineage>
        <taxon>Eukaryota</taxon>
        <taxon>Viridiplantae</taxon>
        <taxon>Streptophyta</taxon>
        <taxon>Embryophyta</taxon>
        <taxon>Tracheophyta</taxon>
        <taxon>Spermatophyta</taxon>
        <taxon>Magnoliopsida</taxon>
        <taxon>eudicotyledons</taxon>
        <taxon>Gunneridae</taxon>
        <taxon>Pentapetalae</taxon>
        <taxon>asterids</taxon>
        <taxon>campanulids</taxon>
        <taxon>Escalloniales</taxon>
        <taxon>Escalloniaceae</taxon>
        <taxon>Escallonia</taxon>
    </lineage>
</organism>
<feature type="domain" description="Reticulon" evidence="7">
    <location>
        <begin position="34"/>
        <end position="215"/>
    </location>
</feature>
<evidence type="ECO:0000256" key="4">
    <source>
        <dbReference type="ARBA" id="ARBA00022989"/>
    </source>
</evidence>
<keyword evidence="4 6" id="KW-1133">Transmembrane helix</keyword>
<feature type="transmembrane region" description="Helical" evidence="6">
    <location>
        <begin position="67"/>
        <end position="88"/>
    </location>
</feature>
<feature type="transmembrane region" description="Helical" evidence="6">
    <location>
        <begin position="44"/>
        <end position="60"/>
    </location>
</feature>
<reference evidence="8" key="1">
    <citation type="submission" date="2022-12" db="EMBL/GenBank/DDBJ databases">
        <title>Draft genome assemblies for two species of Escallonia (Escalloniales).</title>
        <authorList>
            <person name="Chanderbali A."/>
            <person name="Dervinis C."/>
            <person name="Anghel I."/>
            <person name="Soltis D."/>
            <person name="Soltis P."/>
            <person name="Zapata F."/>
        </authorList>
    </citation>
    <scope>NUCLEOTIDE SEQUENCE</scope>
    <source>
        <strain evidence="8">UCBG64.0493</strain>
        <tissue evidence="8">Leaf</tissue>
    </source>
</reference>
<evidence type="ECO:0000256" key="6">
    <source>
        <dbReference type="RuleBase" id="RU363132"/>
    </source>
</evidence>
<dbReference type="AlphaFoldDB" id="A0AA88WPV7"/>
<dbReference type="PROSITE" id="PS50845">
    <property type="entry name" value="RETICULON"/>
    <property type="match status" value="1"/>
</dbReference>
<dbReference type="GO" id="GO:0009617">
    <property type="term" value="P:response to bacterium"/>
    <property type="evidence" value="ECO:0007669"/>
    <property type="project" value="InterPro"/>
</dbReference>
<evidence type="ECO:0000313" key="8">
    <source>
        <dbReference type="EMBL" id="KAK3031578.1"/>
    </source>
</evidence>
<dbReference type="Pfam" id="PF02453">
    <property type="entry name" value="Reticulon"/>
    <property type="match status" value="1"/>
</dbReference>
<name>A0AA88WPV7_9ASTE</name>
<gene>
    <name evidence="8" type="ORF">RJ639_036377</name>
</gene>
<sequence>MPIYSSDSDDQPASTARLFGRERPMHTILGGGKVADILLWRDKSLSAALLLGATMIWYLFEVVEYNFVSLLCHISILMMLVLFIIYAGSGFANWSPPDVRDITIPEHAFRWLFSKINWLLLKFYYISSGKDFKQFCLVSNSSPLRRNTIPALFSIFFKYGFVCMEIIPALYERYEREVDYLASRGNRDVKKLYKKFDSKVLTKIPRGPVKEKKFR</sequence>
<feature type="transmembrane region" description="Helical" evidence="6">
    <location>
        <begin position="148"/>
        <end position="171"/>
    </location>
</feature>
<keyword evidence="5 6" id="KW-0472">Membrane</keyword>
<keyword evidence="9" id="KW-1185">Reference proteome</keyword>
<dbReference type="GO" id="GO:0005789">
    <property type="term" value="C:endoplasmic reticulum membrane"/>
    <property type="evidence" value="ECO:0007669"/>
    <property type="project" value="UniProtKB-SubCell"/>
</dbReference>
<evidence type="ECO:0000256" key="3">
    <source>
        <dbReference type="ARBA" id="ARBA00022824"/>
    </source>
</evidence>
<dbReference type="PANTHER" id="PTHR10994">
    <property type="entry name" value="RETICULON"/>
    <property type="match status" value="1"/>
</dbReference>
<dbReference type="Proteomes" id="UP001188597">
    <property type="component" value="Unassembled WGS sequence"/>
</dbReference>
<evidence type="ECO:0000259" key="7">
    <source>
        <dbReference type="PROSITE" id="PS50845"/>
    </source>
</evidence>